<protein>
    <submittedName>
        <fullName evidence="2">Uncharacterized protein</fullName>
    </submittedName>
</protein>
<reference evidence="2" key="1">
    <citation type="journal article" date="2023" name="Insect Mol. Biol.">
        <title>Genome sequencing provides insights into the evolution of gene families encoding plant cell wall-degrading enzymes in longhorned beetles.</title>
        <authorList>
            <person name="Shin N.R."/>
            <person name="Okamura Y."/>
            <person name="Kirsch R."/>
            <person name="Pauchet Y."/>
        </authorList>
    </citation>
    <scope>NUCLEOTIDE SEQUENCE</scope>
    <source>
        <strain evidence="2">MMC_N1</strain>
    </source>
</reference>
<dbReference type="EMBL" id="JAPWTJ010000136">
    <property type="protein sequence ID" value="KAJ8982284.1"/>
    <property type="molecule type" value="Genomic_DNA"/>
</dbReference>
<organism evidence="2 3">
    <name type="scientific">Molorchus minor</name>
    <dbReference type="NCBI Taxonomy" id="1323400"/>
    <lineage>
        <taxon>Eukaryota</taxon>
        <taxon>Metazoa</taxon>
        <taxon>Ecdysozoa</taxon>
        <taxon>Arthropoda</taxon>
        <taxon>Hexapoda</taxon>
        <taxon>Insecta</taxon>
        <taxon>Pterygota</taxon>
        <taxon>Neoptera</taxon>
        <taxon>Endopterygota</taxon>
        <taxon>Coleoptera</taxon>
        <taxon>Polyphaga</taxon>
        <taxon>Cucujiformia</taxon>
        <taxon>Chrysomeloidea</taxon>
        <taxon>Cerambycidae</taxon>
        <taxon>Lamiinae</taxon>
        <taxon>Monochamini</taxon>
        <taxon>Molorchus</taxon>
    </lineage>
</organism>
<comment type="caution">
    <text evidence="2">The sequence shown here is derived from an EMBL/GenBank/DDBJ whole genome shotgun (WGS) entry which is preliminary data.</text>
</comment>
<keyword evidence="3" id="KW-1185">Reference proteome</keyword>
<evidence type="ECO:0000313" key="2">
    <source>
        <dbReference type="EMBL" id="KAJ8982284.1"/>
    </source>
</evidence>
<gene>
    <name evidence="2" type="ORF">NQ317_008013</name>
</gene>
<proteinExistence type="predicted"/>
<evidence type="ECO:0000313" key="3">
    <source>
        <dbReference type="Proteomes" id="UP001162164"/>
    </source>
</evidence>
<sequence>MFLGARYGLRLLPKPSEPSRSCQNSPKPKTSVRGIDCDYYRNNQSPPDFSRSLKLPCLVSFPYIFRSKESIATISEVIRALPTFPDFVRTLPKAQKNTVFGVFPNFFRYEESIATVSEAIRELPNVTTATTFPKSPNE</sequence>
<feature type="compositionally biased region" description="Polar residues" evidence="1">
    <location>
        <begin position="18"/>
        <end position="28"/>
    </location>
</feature>
<name>A0ABQ9JXF0_9CUCU</name>
<evidence type="ECO:0000256" key="1">
    <source>
        <dbReference type="SAM" id="MobiDB-lite"/>
    </source>
</evidence>
<feature type="region of interest" description="Disordered" evidence="1">
    <location>
        <begin position="14"/>
        <end position="37"/>
    </location>
</feature>
<dbReference type="Proteomes" id="UP001162164">
    <property type="component" value="Unassembled WGS sequence"/>
</dbReference>
<accession>A0ABQ9JXF0</accession>